<comment type="caution">
    <text evidence="2">The sequence shown here is derived from an EMBL/GenBank/DDBJ whole genome shotgun (WGS) entry which is preliminary data.</text>
</comment>
<feature type="compositionally biased region" description="Low complexity" evidence="1">
    <location>
        <begin position="19"/>
        <end position="42"/>
    </location>
</feature>
<gene>
    <name evidence="2" type="ORF">DMC30DRAFT_245260</name>
</gene>
<proteinExistence type="predicted"/>
<feature type="compositionally biased region" description="Basic residues" evidence="1">
    <location>
        <begin position="144"/>
        <end position="158"/>
    </location>
</feature>
<accession>A0A5C5FVA2</accession>
<evidence type="ECO:0000313" key="3">
    <source>
        <dbReference type="Proteomes" id="UP000311382"/>
    </source>
</evidence>
<protein>
    <submittedName>
        <fullName evidence="2">Uncharacterized protein</fullName>
    </submittedName>
</protein>
<feature type="region of interest" description="Disordered" evidence="1">
    <location>
        <begin position="1"/>
        <end position="48"/>
    </location>
</feature>
<evidence type="ECO:0000313" key="2">
    <source>
        <dbReference type="EMBL" id="TNY20625.1"/>
    </source>
</evidence>
<feature type="region of interest" description="Disordered" evidence="1">
    <location>
        <begin position="144"/>
        <end position="176"/>
    </location>
</feature>
<organism evidence="2 3">
    <name type="scientific">Rhodotorula diobovata</name>
    <dbReference type="NCBI Taxonomy" id="5288"/>
    <lineage>
        <taxon>Eukaryota</taxon>
        <taxon>Fungi</taxon>
        <taxon>Dikarya</taxon>
        <taxon>Basidiomycota</taxon>
        <taxon>Pucciniomycotina</taxon>
        <taxon>Microbotryomycetes</taxon>
        <taxon>Sporidiobolales</taxon>
        <taxon>Sporidiobolaceae</taxon>
        <taxon>Rhodotorula</taxon>
    </lineage>
</organism>
<feature type="compositionally biased region" description="Low complexity" evidence="1">
    <location>
        <begin position="167"/>
        <end position="176"/>
    </location>
</feature>
<sequence length="205" mass="21588">MALPRVPIASTSRIPYGSPSPAGAAARTPSTTPTRTFCTSRPSPSPRAAHRHAHLIHPLARQRLTNVVFTLAGVLSVVTVSLGMSGSLGSAGVRPGCPARKEAAVALQGDRGPAVRQRWSGGRRRLRRGRSGAVRASRSRLRGLTRGYRSLRRHRRTRAQAGGEPGSGRASGWSSSGAVRQRVVRGASAAVFSQAFALSFSARAP</sequence>
<name>A0A5C5FVA2_9BASI</name>
<dbReference type="AlphaFoldDB" id="A0A5C5FVA2"/>
<keyword evidence="3" id="KW-1185">Reference proteome</keyword>
<dbReference type="Proteomes" id="UP000311382">
    <property type="component" value="Unassembled WGS sequence"/>
</dbReference>
<evidence type="ECO:0000256" key="1">
    <source>
        <dbReference type="SAM" id="MobiDB-lite"/>
    </source>
</evidence>
<dbReference type="EMBL" id="SOZI01000062">
    <property type="protein sequence ID" value="TNY20625.1"/>
    <property type="molecule type" value="Genomic_DNA"/>
</dbReference>
<reference evidence="2 3" key="1">
    <citation type="submission" date="2019-03" db="EMBL/GenBank/DDBJ databases">
        <title>Rhodosporidium diobovatum UCD-FST 08-225 genome sequencing, assembly, and annotation.</title>
        <authorList>
            <person name="Fakankun I.U."/>
            <person name="Fristensky B."/>
            <person name="Levin D.B."/>
        </authorList>
    </citation>
    <scope>NUCLEOTIDE SEQUENCE [LARGE SCALE GENOMIC DNA]</scope>
    <source>
        <strain evidence="2 3">UCD-FST 08-225</strain>
    </source>
</reference>